<dbReference type="EMBL" id="CAHIKZ030001214">
    <property type="protein sequence ID" value="CAE1256558.1"/>
    <property type="molecule type" value="Genomic_DNA"/>
</dbReference>
<reference evidence="1" key="1">
    <citation type="submission" date="2021-01" db="EMBL/GenBank/DDBJ databases">
        <authorList>
            <person name="Li R."/>
            <person name="Bekaert M."/>
        </authorList>
    </citation>
    <scope>NUCLEOTIDE SEQUENCE</scope>
    <source>
        <strain evidence="1">Farmed</strain>
    </source>
</reference>
<comment type="caution">
    <text evidence="1">The sequence shown here is derived from an EMBL/GenBank/DDBJ whole genome shotgun (WGS) entry which is preliminary data.</text>
</comment>
<organism evidence="1 2">
    <name type="scientific">Acanthosepion pharaonis</name>
    <name type="common">Pharaoh cuttlefish</name>
    <name type="synonym">Sepia pharaonis</name>
    <dbReference type="NCBI Taxonomy" id="158019"/>
    <lineage>
        <taxon>Eukaryota</taxon>
        <taxon>Metazoa</taxon>
        <taxon>Spiralia</taxon>
        <taxon>Lophotrochozoa</taxon>
        <taxon>Mollusca</taxon>
        <taxon>Cephalopoda</taxon>
        <taxon>Coleoidea</taxon>
        <taxon>Decapodiformes</taxon>
        <taxon>Sepiida</taxon>
        <taxon>Sepiina</taxon>
        <taxon>Sepiidae</taxon>
        <taxon>Acanthosepion</taxon>
    </lineage>
</organism>
<dbReference type="InterPro" id="IPR036412">
    <property type="entry name" value="HAD-like_sf"/>
</dbReference>
<name>A0A812C653_ACAPH</name>
<protein>
    <submittedName>
        <fullName evidence="1">MtnC</fullName>
        <ecNumber evidence="1">3.1.3.77</ecNumber>
    </submittedName>
</protein>
<dbReference type="PANTHER" id="PTHR20371:SF1">
    <property type="entry name" value="ENOLASE-PHOSPHATASE E1"/>
    <property type="match status" value="1"/>
</dbReference>
<dbReference type="AlphaFoldDB" id="A0A812C653"/>
<dbReference type="GO" id="GO:0019509">
    <property type="term" value="P:L-methionine salvage from methylthioadenosine"/>
    <property type="evidence" value="ECO:0007669"/>
    <property type="project" value="TreeGrafter"/>
</dbReference>
<evidence type="ECO:0000313" key="2">
    <source>
        <dbReference type="Proteomes" id="UP000597762"/>
    </source>
</evidence>
<dbReference type="SUPFAM" id="SSF56784">
    <property type="entry name" value="HAD-like"/>
    <property type="match status" value="1"/>
</dbReference>
<evidence type="ECO:0000313" key="1">
    <source>
        <dbReference type="EMBL" id="CAE1256558.1"/>
    </source>
</evidence>
<proteinExistence type="predicted"/>
<dbReference type="EC" id="3.1.3.77" evidence="1"/>
<keyword evidence="2" id="KW-1185">Reference proteome</keyword>
<keyword evidence="1" id="KW-0378">Hydrolase</keyword>
<gene>
    <name evidence="1" type="ORF">SPHA_30247</name>
</gene>
<accession>A0A812C653</accession>
<dbReference type="GO" id="GO:0043874">
    <property type="term" value="F:acireductone synthase activity"/>
    <property type="evidence" value="ECO:0007669"/>
    <property type="project" value="UniProtKB-EC"/>
</dbReference>
<dbReference type="Proteomes" id="UP000597762">
    <property type="component" value="Unassembled WGS sequence"/>
</dbReference>
<dbReference type="Gene3D" id="1.10.720.60">
    <property type="match status" value="1"/>
</dbReference>
<dbReference type="PANTHER" id="PTHR20371">
    <property type="entry name" value="ENOLASE-PHOSPHATASE E1"/>
    <property type="match status" value="1"/>
</dbReference>
<dbReference type="OrthoDB" id="272500at2759"/>
<sequence>MAPQKRTATEAEAVLDGIKALLVDIEGTTTPISFIKETLFPYITNNLESFLEKHFDEVNCQADIQLLRQLAKKDKEANVDGVMEIPDTDADKDTIMKAVIANVKWQMSQDRKCQELKQLQGHIWKEAYKQGTIKGVLFSDVVPTLRQMVDDGIKIYVYSSGSVITPASFYTNIFSLLNHFMIGIFCFAPSLRY</sequence>